<evidence type="ECO:0000256" key="2">
    <source>
        <dbReference type="ARBA" id="ARBA00005893"/>
    </source>
</evidence>
<dbReference type="RefSeq" id="WP_062128544.1">
    <property type="nucleotide sequence ID" value="NZ_BAZW01000079.1"/>
</dbReference>
<dbReference type="AlphaFoldDB" id="A0A0E9LPV1"/>
<dbReference type="SFLD" id="SFLDG01136">
    <property type="entry name" value="C1.6:_Phosphoserine_Phosphatas"/>
    <property type="match status" value="1"/>
</dbReference>
<dbReference type="Gene3D" id="3.40.50.1000">
    <property type="entry name" value="HAD superfamily/HAD-like"/>
    <property type="match status" value="1"/>
</dbReference>
<organism evidence="8 9">
    <name type="scientific">Geofilum rubicundum JCM 15548</name>
    <dbReference type="NCBI Taxonomy" id="1236989"/>
    <lineage>
        <taxon>Bacteria</taxon>
        <taxon>Pseudomonadati</taxon>
        <taxon>Bacteroidota</taxon>
        <taxon>Bacteroidia</taxon>
        <taxon>Marinilabiliales</taxon>
        <taxon>Marinilabiliaceae</taxon>
        <taxon>Geofilum</taxon>
    </lineage>
</organism>
<evidence type="ECO:0000313" key="9">
    <source>
        <dbReference type="Proteomes" id="UP000032900"/>
    </source>
</evidence>
<dbReference type="EMBL" id="BAZW01000079">
    <property type="protein sequence ID" value="GAO27622.1"/>
    <property type="molecule type" value="Genomic_DNA"/>
</dbReference>
<sequence length="171" mass="19167">MTNFKEDLMQVKAFAFDVDGVLSSDTIAMHPMGEPMRTANIKDGFALQKAAKLGYPIAIITGGNTDAVKIRYTNLGVEDIYMSSSHKMVDFEAWMEKRALKPENVLYMGDDLPDFHVMQRVGVPVCPSDAVEEIKSLCKYISDRKGGKGCVRDVIEQVLRAHGKWGSDYRW</sequence>
<comment type="subunit">
    <text evidence="3">Homotetramer.</text>
</comment>
<keyword evidence="4 7" id="KW-0479">Metal-binding</keyword>
<evidence type="ECO:0000256" key="1">
    <source>
        <dbReference type="ARBA" id="ARBA00001946"/>
    </source>
</evidence>
<dbReference type="GO" id="GO:0046872">
    <property type="term" value="F:metal ion binding"/>
    <property type="evidence" value="ECO:0007669"/>
    <property type="project" value="UniProtKB-KW"/>
</dbReference>
<feature type="binding site" evidence="7">
    <location>
        <position position="17"/>
    </location>
    <ligand>
        <name>Mg(2+)</name>
        <dbReference type="ChEBI" id="CHEBI:18420"/>
    </ligand>
</feature>
<dbReference type="InterPro" id="IPR010023">
    <property type="entry name" value="KdsC_fam"/>
</dbReference>
<dbReference type="STRING" id="1236989.JCM15548_14460"/>
<feature type="binding site" evidence="7">
    <location>
        <position position="19"/>
    </location>
    <ligand>
        <name>substrate</name>
    </ligand>
</feature>
<name>A0A0E9LPV1_9BACT</name>
<evidence type="ECO:0000256" key="6">
    <source>
        <dbReference type="ARBA" id="ARBA00022842"/>
    </source>
</evidence>
<dbReference type="NCBIfam" id="TIGR01670">
    <property type="entry name" value="KdsC-phosphatas"/>
    <property type="match status" value="1"/>
</dbReference>
<evidence type="ECO:0000256" key="3">
    <source>
        <dbReference type="ARBA" id="ARBA00011881"/>
    </source>
</evidence>
<accession>A0A0E9LPV1</accession>
<dbReference type="InterPro" id="IPR036412">
    <property type="entry name" value="HAD-like_sf"/>
</dbReference>
<gene>
    <name evidence="8" type="ORF">JCM15548_14460</name>
</gene>
<protein>
    <submittedName>
        <fullName evidence="8">3-deoxy-D-manno-octulosonate 8-phosphate phosphatase</fullName>
    </submittedName>
</protein>
<proteinExistence type="inferred from homology"/>
<dbReference type="GO" id="GO:0008781">
    <property type="term" value="F:N-acylneuraminate cytidylyltransferase activity"/>
    <property type="evidence" value="ECO:0007669"/>
    <property type="project" value="TreeGrafter"/>
</dbReference>
<dbReference type="PANTHER" id="PTHR21485">
    <property type="entry name" value="HAD SUPERFAMILY MEMBERS CMAS AND KDSC"/>
    <property type="match status" value="1"/>
</dbReference>
<evidence type="ECO:0000313" key="8">
    <source>
        <dbReference type="EMBL" id="GAO27622.1"/>
    </source>
</evidence>
<dbReference type="SFLD" id="SFLDS00003">
    <property type="entry name" value="Haloacid_Dehalogenase"/>
    <property type="match status" value="1"/>
</dbReference>
<dbReference type="PANTHER" id="PTHR21485:SF3">
    <property type="entry name" value="N-ACYLNEURAMINATE CYTIDYLYLTRANSFERASE"/>
    <property type="match status" value="1"/>
</dbReference>
<dbReference type="Proteomes" id="UP000032900">
    <property type="component" value="Unassembled WGS sequence"/>
</dbReference>
<feature type="binding site" evidence="7">
    <location>
        <position position="110"/>
    </location>
    <ligand>
        <name>Mg(2+)</name>
        <dbReference type="ChEBI" id="CHEBI:18420"/>
    </ligand>
</feature>
<comment type="similarity">
    <text evidence="2">Belongs to the KdsC family.</text>
</comment>
<dbReference type="PIRSF" id="PIRSF006118">
    <property type="entry name" value="KDO8-P_Ptase"/>
    <property type="match status" value="1"/>
</dbReference>
<dbReference type="InterPro" id="IPR023214">
    <property type="entry name" value="HAD_sf"/>
</dbReference>
<comment type="caution">
    <text evidence="8">The sequence shown here is derived from an EMBL/GenBank/DDBJ whole genome shotgun (WGS) entry which is preliminary data.</text>
</comment>
<evidence type="ECO:0000256" key="5">
    <source>
        <dbReference type="ARBA" id="ARBA00022801"/>
    </source>
</evidence>
<dbReference type="InterPro" id="IPR050793">
    <property type="entry name" value="CMP-NeuNAc_synthase"/>
</dbReference>
<dbReference type="Pfam" id="PF08282">
    <property type="entry name" value="Hydrolase_3"/>
    <property type="match status" value="1"/>
</dbReference>
<dbReference type="FunFam" id="3.40.50.1000:FF:000029">
    <property type="entry name" value="3-deoxy-D-manno-octulosonate 8-phosphate phosphatase KdsC"/>
    <property type="match status" value="1"/>
</dbReference>
<evidence type="ECO:0000256" key="7">
    <source>
        <dbReference type="PIRSR" id="PIRSR006118-2"/>
    </source>
</evidence>
<comment type="cofactor">
    <cofactor evidence="1 7">
        <name>Mg(2+)</name>
        <dbReference type="ChEBI" id="CHEBI:18420"/>
    </cofactor>
</comment>
<reference evidence="8 9" key="1">
    <citation type="journal article" date="2015" name="Microbes Environ.">
        <title>Distribution and evolution of nitrogen fixation genes in the phylum bacteroidetes.</title>
        <authorList>
            <person name="Inoue J."/>
            <person name="Oshima K."/>
            <person name="Suda W."/>
            <person name="Sakamoto M."/>
            <person name="Iino T."/>
            <person name="Noda S."/>
            <person name="Hongoh Y."/>
            <person name="Hattori M."/>
            <person name="Ohkuma M."/>
        </authorList>
    </citation>
    <scope>NUCLEOTIDE SEQUENCE [LARGE SCALE GENOMIC DNA]</scope>
    <source>
        <strain evidence="8">JCM 15548</strain>
    </source>
</reference>
<keyword evidence="5" id="KW-0378">Hydrolase</keyword>
<keyword evidence="6 7" id="KW-0460">Magnesium</keyword>
<dbReference type="GO" id="GO:0016788">
    <property type="term" value="F:hydrolase activity, acting on ester bonds"/>
    <property type="evidence" value="ECO:0007669"/>
    <property type="project" value="InterPro"/>
</dbReference>
<evidence type="ECO:0000256" key="4">
    <source>
        <dbReference type="ARBA" id="ARBA00022723"/>
    </source>
</evidence>
<dbReference type="SUPFAM" id="SSF56784">
    <property type="entry name" value="HAD-like"/>
    <property type="match status" value="1"/>
</dbReference>
<dbReference type="SFLD" id="SFLDG01138">
    <property type="entry name" value="C1.6.2:_Deoxy-d-mannose-octulo"/>
    <property type="match status" value="1"/>
</dbReference>
<keyword evidence="9" id="KW-1185">Reference proteome</keyword>
<dbReference type="OrthoDB" id="9805604at2"/>